<dbReference type="InterPro" id="IPR001789">
    <property type="entry name" value="Sig_transdc_resp-reg_receiver"/>
</dbReference>
<sequence>MSAVIHAPKHVCLIEDHLDYRRVLRNAINSSEHLRCELVFSSIEAFIAETETGSHVDVVLLDLGLPGMHGVAGIDVIQRRFPNARILVLTVYDHKPIVLEALAAGAGGYLLKSDRLEIILHGIDEALAGGAPLNSHIARMILSTFNTVKPERPEIDLSDRERETLAMLAKGLIKKEIADQLKISYHTVDTHVRNIYAKLKVHNLSGAVTKAIKLGLT</sequence>
<evidence type="ECO:0000259" key="4">
    <source>
        <dbReference type="PROSITE" id="PS50043"/>
    </source>
</evidence>
<dbReference type="Pfam" id="PF00072">
    <property type="entry name" value="Response_reg"/>
    <property type="match status" value="1"/>
</dbReference>
<keyword evidence="7" id="KW-1185">Reference proteome</keyword>
<dbReference type="Pfam" id="PF00196">
    <property type="entry name" value="GerE"/>
    <property type="match status" value="1"/>
</dbReference>
<keyword evidence="2" id="KW-0238">DNA-binding</keyword>
<accession>A0ABT3GQB3</accession>
<feature type="domain" description="Response regulatory" evidence="5">
    <location>
        <begin position="10"/>
        <end position="127"/>
    </location>
</feature>
<protein>
    <submittedName>
        <fullName evidence="6">Response regulator transcription factor</fullName>
    </submittedName>
</protein>
<dbReference type="PROSITE" id="PS50043">
    <property type="entry name" value="HTH_LUXR_2"/>
    <property type="match status" value="1"/>
</dbReference>
<dbReference type="InterPro" id="IPR016032">
    <property type="entry name" value="Sig_transdc_resp-reg_C-effctor"/>
</dbReference>
<evidence type="ECO:0000256" key="2">
    <source>
        <dbReference type="ARBA" id="ARBA00023125"/>
    </source>
</evidence>
<dbReference type="SMART" id="SM00448">
    <property type="entry name" value="REC"/>
    <property type="match status" value="1"/>
</dbReference>
<evidence type="ECO:0000313" key="6">
    <source>
        <dbReference type="EMBL" id="MCW1925709.1"/>
    </source>
</evidence>
<dbReference type="EMBL" id="JAPDDT010000016">
    <property type="protein sequence ID" value="MCW1925709.1"/>
    <property type="molecule type" value="Genomic_DNA"/>
</dbReference>
<feature type="modified residue" description="4-aspartylphosphate" evidence="3">
    <location>
        <position position="62"/>
    </location>
</feature>
<comment type="caution">
    <text evidence="6">The sequence shown here is derived from an EMBL/GenBank/DDBJ whole genome shotgun (WGS) entry which is preliminary data.</text>
</comment>
<dbReference type="InterPro" id="IPR039420">
    <property type="entry name" value="WalR-like"/>
</dbReference>
<dbReference type="InterPro" id="IPR011006">
    <property type="entry name" value="CheY-like_superfamily"/>
</dbReference>
<dbReference type="PROSITE" id="PS50110">
    <property type="entry name" value="RESPONSE_REGULATORY"/>
    <property type="match status" value="1"/>
</dbReference>
<dbReference type="Proteomes" id="UP001320876">
    <property type="component" value="Unassembled WGS sequence"/>
</dbReference>
<evidence type="ECO:0000256" key="1">
    <source>
        <dbReference type="ARBA" id="ARBA00022553"/>
    </source>
</evidence>
<evidence type="ECO:0000313" key="7">
    <source>
        <dbReference type="Proteomes" id="UP001320876"/>
    </source>
</evidence>
<dbReference type="RefSeq" id="WP_264489816.1">
    <property type="nucleotide sequence ID" value="NZ_JAPDDT010000016.1"/>
</dbReference>
<dbReference type="CDD" id="cd06170">
    <property type="entry name" value="LuxR_C_like"/>
    <property type="match status" value="1"/>
</dbReference>
<dbReference type="PANTHER" id="PTHR43214:SF43">
    <property type="entry name" value="TWO-COMPONENT RESPONSE REGULATOR"/>
    <property type="match status" value="1"/>
</dbReference>
<dbReference type="SMART" id="SM00421">
    <property type="entry name" value="HTH_LUXR"/>
    <property type="match status" value="1"/>
</dbReference>
<keyword evidence="1 3" id="KW-0597">Phosphoprotein</keyword>
<dbReference type="SUPFAM" id="SSF46894">
    <property type="entry name" value="C-terminal effector domain of the bipartite response regulators"/>
    <property type="match status" value="1"/>
</dbReference>
<reference evidence="6 7" key="1">
    <citation type="submission" date="2022-10" db="EMBL/GenBank/DDBJ databases">
        <title>Luteolibacter arcticus strain CCTCC AB 2014275, whole genome shotgun sequencing project.</title>
        <authorList>
            <person name="Zhao G."/>
            <person name="Shen L."/>
        </authorList>
    </citation>
    <scope>NUCLEOTIDE SEQUENCE [LARGE SCALE GENOMIC DNA]</scope>
    <source>
        <strain evidence="6 7">CCTCC AB 2014275</strain>
    </source>
</reference>
<feature type="domain" description="HTH luxR-type" evidence="4">
    <location>
        <begin position="150"/>
        <end position="215"/>
    </location>
</feature>
<dbReference type="InterPro" id="IPR000792">
    <property type="entry name" value="Tscrpt_reg_LuxR_C"/>
</dbReference>
<dbReference type="PRINTS" id="PR00038">
    <property type="entry name" value="HTHLUXR"/>
</dbReference>
<gene>
    <name evidence="6" type="ORF">OKA05_24335</name>
</gene>
<dbReference type="InterPro" id="IPR058245">
    <property type="entry name" value="NreC/VraR/RcsB-like_REC"/>
</dbReference>
<organism evidence="6 7">
    <name type="scientific">Luteolibacter arcticus</name>
    <dbReference type="NCBI Taxonomy" id="1581411"/>
    <lineage>
        <taxon>Bacteria</taxon>
        <taxon>Pseudomonadati</taxon>
        <taxon>Verrucomicrobiota</taxon>
        <taxon>Verrucomicrobiia</taxon>
        <taxon>Verrucomicrobiales</taxon>
        <taxon>Verrucomicrobiaceae</taxon>
        <taxon>Luteolibacter</taxon>
    </lineage>
</organism>
<dbReference type="Gene3D" id="3.40.50.2300">
    <property type="match status" value="1"/>
</dbReference>
<dbReference type="PANTHER" id="PTHR43214">
    <property type="entry name" value="TWO-COMPONENT RESPONSE REGULATOR"/>
    <property type="match status" value="1"/>
</dbReference>
<proteinExistence type="predicted"/>
<evidence type="ECO:0000259" key="5">
    <source>
        <dbReference type="PROSITE" id="PS50110"/>
    </source>
</evidence>
<dbReference type="CDD" id="cd17535">
    <property type="entry name" value="REC_NarL-like"/>
    <property type="match status" value="1"/>
</dbReference>
<name>A0ABT3GQB3_9BACT</name>
<dbReference type="SUPFAM" id="SSF52172">
    <property type="entry name" value="CheY-like"/>
    <property type="match status" value="1"/>
</dbReference>
<evidence type="ECO:0000256" key="3">
    <source>
        <dbReference type="PROSITE-ProRule" id="PRU00169"/>
    </source>
</evidence>